<evidence type="ECO:0000313" key="6">
    <source>
        <dbReference type="EMBL" id="KAB5596269.1"/>
    </source>
</evidence>
<evidence type="ECO:0000256" key="4">
    <source>
        <dbReference type="SAM" id="MobiDB-lite"/>
    </source>
</evidence>
<dbReference type="GO" id="GO:0016491">
    <property type="term" value="F:oxidoreductase activity"/>
    <property type="evidence" value="ECO:0007669"/>
    <property type="project" value="UniProtKB-KW"/>
</dbReference>
<comment type="caution">
    <text evidence="6">The sequence shown here is derived from an EMBL/GenBank/DDBJ whole genome shotgun (WGS) entry which is preliminary data.</text>
</comment>
<comment type="similarity">
    <text evidence="1">Belongs to the NmrA-type oxidoreductase family. Isoflavone reductase subfamily.</text>
</comment>
<evidence type="ECO:0000259" key="5">
    <source>
        <dbReference type="Pfam" id="PF05368"/>
    </source>
</evidence>
<accession>A0A5N5QXD1</accession>
<gene>
    <name evidence="6" type="ORF">CTheo_254</name>
</gene>
<dbReference type="AlphaFoldDB" id="A0A5N5QXD1"/>
<dbReference type="InterPro" id="IPR008030">
    <property type="entry name" value="NmrA-like"/>
</dbReference>
<dbReference type="PANTHER" id="PTHR47706:SF4">
    <property type="entry name" value="NMRA-LIKE DOMAIN-CONTAINING PROTEIN"/>
    <property type="match status" value="1"/>
</dbReference>
<keyword evidence="7" id="KW-1185">Reference proteome</keyword>
<evidence type="ECO:0000313" key="7">
    <source>
        <dbReference type="Proteomes" id="UP000383932"/>
    </source>
</evidence>
<feature type="compositionally biased region" description="Polar residues" evidence="4">
    <location>
        <begin position="1"/>
        <end position="11"/>
    </location>
</feature>
<dbReference type="CDD" id="cd05259">
    <property type="entry name" value="PCBER_SDR_a"/>
    <property type="match status" value="1"/>
</dbReference>
<evidence type="ECO:0000256" key="1">
    <source>
        <dbReference type="ARBA" id="ARBA00005725"/>
    </source>
</evidence>
<name>A0A5N5QXD1_9AGAM</name>
<dbReference type="Proteomes" id="UP000383932">
    <property type="component" value="Unassembled WGS sequence"/>
</dbReference>
<sequence length="720" mass="78758">MADNNSPQTAAKLQAYTPRDDNDRTSAILRAFLENAPGDEQRRMFAQEIDSCVDDEALNALAQRYFKGLLVPFRAVGGKTPSMSRHPYRPSADNLAEDITNELERAKRDQARLKAECLRRDHHRCTISGALDVSSPDSTPDSVSTDPITHTVAAHIIPFHVTGGKSAVGEISVIGSLIQRYGGIPFEEELNGENINRLSNVLTAAPEVHDFFGRLEIWLEAVPDTPNSYYLRKVHPRMLPIRPAGTIITFSTDTGLPLPDPRFLALHAACARVLHTIAMTEVIDRIIEDWENTTVLAEDGSSAELLTYALSMAPLSAESKNRQKYEDVAIELKVNIMYSQRSGLAPNTPRHEIRTLMADWRGGNINSRATNRSGTVAKSSPLLTAPSLQPNEGLSVFESITQLLNPKHQSLLRRHAIPLAAHDISIVSEHIIKGPSMSAKVVALAGANGYVGKAFADAFLNTKGFQLRILARPSSIDSAPLQEFKNRGASLHPISYDDEASLVKALDGVDVLVSTVAAAALTSAQIPLIKAAKSAGVKTFFPSEYGGAFEDDNPSPAFQAKKLVIQTAKEHGLAIATLNNGPFPEYVLIPPLGLSFAEKRVTIWGDGNAKNSWTTVRSIGDWLANVLKTVPVEQLQNKDLRIQGESASLNEVVELWERKHKDKLNVEYRSLEELDDRINADPNDFLAILLKGFALGQGYVGGKDNALYPDWKPDTIESVL</sequence>
<feature type="region of interest" description="Disordered" evidence="4">
    <location>
        <begin position="1"/>
        <end position="20"/>
    </location>
</feature>
<keyword evidence="3" id="KW-0560">Oxidoreductase</keyword>
<proteinExistence type="inferred from homology"/>
<dbReference type="Gene3D" id="3.40.50.720">
    <property type="entry name" value="NAD(P)-binding Rossmann-like Domain"/>
    <property type="match status" value="1"/>
</dbReference>
<dbReference type="InterPro" id="IPR036291">
    <property type="entry name" value="NAD(P)-bd_dom_sf"/>
</dbReference>
<evidence type="ECO:0000256" key="2">
    <source>
        <dbReference type="ARBA" id="ARBA00022857"/>
    </source>
</evidence>
<dbReference type="PANTHER" id="PTHR47706">
    <property type="entry name" value="NMRA-LIKE FAMILY PROTEIN"/>
    <property type="match status" value="1"/>
</dbReference>
<dbReference type="SUPFAM" id="SSF51735">
    <property type="entry name" value="NAD(P)-binding Rossmann-fold domains"/>
    <property type="match status" value="1"/>
</dbReference>
<protein>
    <submittedName>
        <fullName evidence="6">Isoflavone reductase-like protein</fullName>
    </submittedName>
</protein>
<dbReference type="Pfam" id="PF05368">
    <property type="entry name" value="NmrA"/>
    <property type="match status" value="1"/>
</dbReference>
<dbReference type="OrthoDB" id="3163863at2759"/>
<evidence type="ECO:0000256" key="3">
    <source>
        <dbReference type="ARBA" id="ARBA00023002"/>
    </source>
</evidence>
<dbReference type="InterPro" id="IPR051609">
    <property type="entry name" value="NmrA/Isoflavone_reductase-like"/>
</dbReference>
<reference evidence="6 7" key="1">
    <citation type="journal article" date="2019" name="Fungal Biol. Biotechnol.">
        <title>Draft genome sequence of fastidious pathogen Ceratobasidium theobromae, which causes vascular-streak dieback in Theobroma cacao.</title>
        <authorList>
            <person name="Ali S.S."/>
            <person name="Asman A."/>
            <person name="Shao J."/>
            <person name="Firmansyah A.P."/>
            <person name="Susilo A.W."/>
            <person name="Rosmana A."/>
            <person name="McMahon P."/>
            <person name="Junaid M."/>
            <person name="Guest D."/>
            <person name="Kheng T.Y."/>
            <person name="Meinhardt L.W."/>
            <person name="Bailey B.A."/>
        </authorList>
    </citation>
    <scope>NUCLEOTIDE SEQUENCE [LARGE SCALE GENOMIC DNA]</scope>
    <source>
        <strain evidence="6 7">CT2</strain>
    </source>
</reference>
<dbReference type="EMBL" id="SSOP01000002">
    <property type="protein sequence ID" value="KAB5596269.1"/>
    <property type="molecule type" value="Genomic_DNA"/>
</dbReference>
<keyword evidence="2" id="KW-0521">NADP</keyword>
<feature type="domain" description="NmrA-like" evidence="5">
    <location>
        <begin position="440"/>
        <end position="673"/>
    </location>
</feature>
<organism evidence="6 7">
    <name type="scientific">Ceratobasidium theobromae</name>
    <dbReference type="NCBI Taxonomy" id="1582974"/>
    <lineage>
        <taxon>Eukaryota</taxon>
        <taxon>Fungi</taxon>
        <taxon>Dikarya</taxon>
        <taxon>Basidiomycota</taxon>
        <taxon>Agaricomycotina</taxon>
        <taxon>Agaricomycetes</taxon>
        <taxon>Cantharellales</taxon>
        <taxon>Ceratobasidiaceae</taxon>
        <taxon>Ceratobasidium</taxon>
    </lineage>
</organism>
<dbReference type="Gene3D" id="3.90.25.10">
    <property type="entry name" value="UDP-galactose 4-epimerase, domain 1"/>
    <property type="match status" value="1"/>
</dbReference>
<dbReference type="InterPro" id="IPR045312">
    <property type="entry name" value="PCBER-like"/>
</dbReference>